<reference evidence="14" key="1">
    <citation type="submission" date="2024-06" db="EMBL/GenBank/DDBJ databases">
        <authorList>
            <person name="Liu X."/>
            <person name="Lenzi L."/>
            <person name="Haldenby T S."/>
            <person name="Uol C."/>
        </authorList>
    </citation>
    <scope>NUCLEOTIDE SEQUENCE</scope>
</reference>
<dbReference type="PIRSF" id="PIRSF005822">
    <property type="entry name" value="NDUA2"/>
    <property type="match status" value="1"/>
</dbReference>
<sequence>MSSAVKFGSKVKELRLLFSPTETASKGAREFITKHYLGLKNANPHVKFMIREGKTALPRFYVRYAYGKEAGLSLADSAADEILDKLKQLDRA</sequence>
<proteinExistence type="inferred from homology"/>
<evidence type="ECO:0000256" key="11">
    <source>
        <dbReference type="ARBA" id="ARBA00031441"/>
    </source>
</evidence>
<keyword evidence="8" id="KW-0249">Electron transport</keyword>
<dbReference type="AlphaFoldDB" id="A0AAV2SYF8"/>
<evidence type="ECO:0000259" key="13">
    <source>
        <dbReference type="SMART" id="SM00916"/>
    </source>
</evidence>
<protein>
    <recommendedName>
        <fullName evidence="4">NADH dehydrogenase [ubiquinone] 1 alpha subcomplex subunit 2</fullName>
    </recommendedName>
    <alternativeName>
        <fullName evidence="11">Complex I-B8</fullName>
    </alternativeName>
    <alternativeName>
        <fullName evidence="12">NADH-ubiquinone oxidoreductase B8 subunit</fullName>
    </alternativeName>
</protein>
<gene>
    <name evidence="14" type="ORF">CDAUBV1_LOCUS1406</name>
</gene>
<dbReference type="EMBL" id="CAXLJL010000057">
    <property type="protein sequence ID" value="CAL5129954.1"/>
    <property type="molecule type" value="Genomic_DNA"/>
</dbReference>
<dbReference type="PANTHER" id="PTHR12878:SF0">
    <property type="entry name" value="NADH DEHYDROGENASE [UBIQUINONE] 1 ALPHA SUBCOMPLEX SUBUNIT 2"/>
    <property type="match status" value="1"/>
</dbReference>
<evidence type="ECO:0000313" key="14">
    <source>
        <dbReference type="EMBL" id="CAL5129954.1"/>
    </source>
</evidence>
<evidence type="ECO:0000256" key="7">
    <source>
        <dbReference type="ARBA" id="ARBA00022792"/>
    </source>
</evidence>
<dbReference type="PANTHER" id="PTHR12878">
    <property type="entry name" value="NADH-UBIQUINONE OXIDOREDUCTASE B8 SUBUNIT"/>
    <property type="match status" value="1"/>
</dbReference>
<evidence type="ECO:0000256" key="6">
    <source>
        <dbReference type="ARBA" id="ARBA00022660"/>
    </source>
</evidence>
<evidence type="ECO:0000256" key="10">
    <source>
        <dbReference type="ARBA" id="ARBA00023136"/>
    </source>
</evidence>
<keyword evidence="5" id="KW-0813">Transport</keyword>
<evidence type="ECO:0000256" key="1">
    <source>
        <dbReference type="ARBA" id="ARBA00003195"/>
    </source>
</evidence>
<dbReference type="Gene3D" id="3.40.30.10">
    <property type="entry name" value="Glutaredoxin"/>
    <property type="match status" value="1"/>
</dbReference>
<comment type="similarity">
    <text evidence="3">Belongs to the complex I NDUFA2 subunit family.</text>
</comment>
<comment type="caution">
    <text evidence="14">The sequence shown here is derived from an EMBL/GenBank/DDBJ whole genome shotgun (WGS) entry which is preliminary data.</text>
</comment>
<evidence type="ECO:0000256" key="9">
    <source>
        <dbReference type="ARBA" id="ARBA00023128"/>
    </source>
</evidence>
<dbReference type="Pfam" id="PF05047">
    <property type="entry name" value="L51_S25_CI-B8"/>
    <property type="match status" value="1"/>
</dbReference>
<evidence type="ECO:0000256" key="3">
    <source>
        <dbReference type="ARBA" id="ARBA00008939"/>
    </source>
</evidence>
<keyword evidence="6" id="KW-0679">Respiratory chain</keyword>
<name>A0AAV2SYF8_CALDB</name>
<dbReference type="SUPFAM" id="SSF52833">
    <property type="entry name" value="Thioredoxin-like"/>
    <property type="match status" value="1"/>
</dbReference>
<keyword evidence="10" id="KW-0472">Membrane</keyword>
<comment type="subcellular location">
    <subcellularLocation>
        <location evidence="2">Mitochondrion inner membrane</location>
        <topology evidence="2">Peripheral membrane protein</topology>
        <orientation evidence="2">Matrix side</orientation>
    </subcellularLocation>
</comment>
<evidence type="ECO:0000256" key="12">
    <source>
        <dbReference type="ARBA" id="ARBA00032513"/>
    </source>
</evidence>
<dbReference type="GO" id="GO:0005743">
    <property type="term" value="C:mitochondrial inner membrane"/>
    <property type="evidence" value="ECO:0007669"/>
    <property type="project" value="UniProtKB-SubCell"/>
</dbReference>
<organism evidence="14 15">
    <name type="scientific">Calicophoron daubneyi</name>
    <name type="common">Rumen fluke</name>
    <name type="synonym">Paramphistomum daubneyi</name>
    <dbReference type="NCBI Taxonomy" id="300641"/>
    <lineage>
        <taxon>Eukaryota</taxon>
        <taxon>Metazoa</taxon>
        <taxon>Spiralia</taxon>
        <taxon>Lophotrochozoa</taxon>
        <taxon>Platyhelminthes</taxon>
        <taxon>Trematoda</taxon>
        <taxon>Digenea</taxon>
        <taxon>Plagiorchiida</taxon>
        <taxon>Pronocephalata</taxon>
        <taxon>Paramphistomoidea</taxon>
        <taxon>Paramphistomidae</taxon>
        <taxon>Calicophoron</taxon>
    </lineage>
</organism>
<evidence type="ECO:0000256" key="8">
    <source>
        <dbReference type="ARBA" id="ARBA00022982"/>
    </source>
</evidence>
<dbReference type="InterPro" id="IPR036249">
    <property type="entry name" value="Thioredoxin-like_sf"/>
</dbReference>
<accession>A0AAV2SYF8</accession>
<evidence type="ECO:0000256" key="5">
    <source>
        <dbReference type="ARBA" id="ARBA00022448"/>
    </source>
</evidence>
<evidence type="ECO:0000256" key="2">
    <source>
        <dbReference type="ARBA" id="ARBA00004443"/>
    </source>
</evidence>
<dbReference type="InterPro" id="IPR007741">
    <property type="entry name" value="Ribosomal_mL43/mS25/NADH_DH"/>
</dbReference>
<comment type="function">
    <text evidence="1">Accessory subunit of the mitochondrial membrane respiratory chain NADH dehydrogenase (Complex I), that is believed not to be involved in catalysis. Complex I functions in the transfer of electrons from NADH to the respiratory chain. The immediate electron acceptor for the enzyme is believed to be ubiquinone.</text>
</comment>
<dbReference type="SMART" id="SM00916">
    <property type="entry name" value="L51_S25_CI-B8"/>
    <property type="match status" value="1"/>
</dbReference>
<feature type="domain" description="Ribosomal protein/NADH dehydrogenase" evidence="13">
    <location>
        <begin position="20"/>
        <end position="92"/>
    </location>
</feature>
<dbReference type="InterPro" id="IPR016464">
    <property type="entry name" value="NADH_Ub_cplx-1_asu_su-2"/>
</dbReference>
<evidence type="ECO:0000256" key="4">
    <source>
        <dbReference type="ARBA" id="ARBA00016394"/>
    </source>
</evidence>
<dbReference type="Proteomes" id="UP001497525">
    <property type="component" value="Unassembled WGS sequence"/>
</dbReference>
<keyword evidence="7" id="KW-0999">Mitochondrion inner membrane</keyword>
<keyword evidence="9" id="KW-0496">Mitochondrion</keyword>
<evidence type="ECO:0000313" key="15">
    <source>
        <dbReference type="Proteomes" id="UP001497525"/>
    </source>
</evidence>